<dbReference type="Gene3D" id="3.50.50.60">
    <property type="entry name" value="FAD/NAD(P)-binding domain"/>
    <property type="match status" value="2"/>
</dbReference>
<protein>
    <recommendedName>
        <fullName evidence="8">Thioredoxin reductase</fullName>
        <ecNumber evidence="8">1.8.1.9</ecNumber>
    </recommendedName>
</protein>
<dbReference type="AlphaFoldDB" id="A0ABC8UMY5"/>
<name>A0ABC8UMY5_9AQUA</name>
<feature type="domain" description="Thioredoxin" evidence="10">
    <location>
        <begin position="436"/>
        <end position="579"/>
    </location>
</feature>
<accession>A0ABC8UMY5</accession>
<gene>
    <name evidence="11" type="ORF">ILEXP_LOCUS52566</name>
</gene>
<sequence length="579" mass="63635">MATTTPKITNGLALGIGSTVNSHRAASMATSSLSYALPTFLLKGWLSRRRAVRFDSLVGGRLTRHRVNSSVVRVRATAASEEQPSSSAPAVENLVIIGSGPAGYTAAIYAARANLKPVVFEGYQVGGVPGGQLMTTTEVENFPGFPDGITGPDLMDRMRRQADRWGAELFQEDVELIDVKDSPFTVQSSERKVKCHSLIVATGATAKRLNLPREDEFWSRGISACAICDGASPLFKGQVLAVVGGGDTATEEALYLTKYARHVHLLIRRDQLRASKAMQDRVQNNPNITLHFNTETVDVVSNTKGQLSGILLKKLDTGEEFVLEAKGLFYGIGHSPNSQLLEGQVDLDSTGYLLVEEGTAKTSVEGVFAAGDVQDHEWRQAITAAGSGCIAALSVERYLTSNNLLIEFHQIETKLPVFAHLSKMQNASIDQHSPKEKPKTEEPKKELTDRDVHEGFDISLTKHKGQYALRKLYHESPRLICVLYTAPTCGPCRTLKPILSKVIDEFDQNVHFVEIDIEEDQEIAEAAGIMGTPCVQFFKNKEMLRLSLILVYIQGKPILYHGLIPHAYTTHLILDFWLH</sequence>
<comment type="caution">
    <text evidence="11">The sequence shown here is derived from an EMBL/GenBank/DDBJ whole genome shotgun (WGS) entry which is preliminary data.</text>
</comment>
<dbReference type="PRINTS" id="PR00469">
    <property type="entry name" value="PNDRDTASEII"/>
</dbReference>
<dbReference type="InterPro" id="IPR036188">
    <property type="entry name" value="FAD/NAD-bd_sf"/>
</dbReference>
<evidence type="ECO:0000256" key="8">
    <source>
        <dbReference type="RuleBase" id="RU003881"/>
    </source>
</evidence>
<dbReference type="PRINTS" id="PR00368">
    <property type="entry name" value="FADPNR"/>
</dbReference>
<evidence type="ECO:0000256" key="2">
    <source>
        <dbReference type="ARBA" id="ARBA00022630"/>
    </source>
</evidence>
<dbReference type="EMBL" id="CAUOFW020008335">
    <property type="protein sequence ID" value="CAK9182420.1"/>
    <property type="molecule type" value="Genomic_DNA"/>
</dbReference>
<dbReference type="InterPro" id="IPR008255">
    <property type="entry name" value="Pyr_nucl-diS_OxRdtase_2_AS"/>
</dbReference>
<dbReference type="PANTHER" id="PTHR48105">
    <property type="entry name" value="THIOREDOXIN REDUCTASE 1-RELATED-RELATED"/>
    <property type="match status" value="1"/>
</dbReference>
<reference evidence="11 12" key="1">
    <citation type="submission" date="2024-02" db="EMBL/GenBank/DDBJ databases">
        <authorList>
            <person name="Vignale AGUSTIN F."/>
            <person name="Sosa J E."/>
            <person name="Modenutti C."/>
        </authorList>
    </citation>
    <scope>NUCLEOTIDE SEQUENCE [LARGE SCALE GENOMIC DNA]</scope>
</reference>
<organism evidence="11 12">
    <name type="scientific">Ilex paraguariensis</name>
    <name type="common">yerba mate</name>
    <dbReference type="NCBI Taxonomy" id="185542"/>
    <lineage>
        <taxon>Eukaryota</taxon>
        <taxon>Viridiplantae</taxon>
        <taxon>Streptophyta</taxon>
        <taxon>Embryophyta</taxon>
        <taxon>Tracheophyta</taxon>
        <taxon>Spermatophyta</taxon>
        <taxon>Magnoliopsida</taxon>
        <taxon>eudicotyledons</taxon>
        <taxon>Gunneridae</taxon>
        <taxon>Pentapetalae</taxon>
        <taxon>asterids</taxon>
        <taxon>campanulids</taxon>
        <taxon>Aquifoliales</taxon>
        <taxon>Aquifoliaceae</taxon>
        <taxon>Ilex</taxon>
    </lineage>
</organism>
<dbReference type="Proteomes" id="UP001642360">
    <property type="component" value="Unassembled WGS sequence"/>
</dbReference>
<evidence type="ECO:0000256" key="6">
    <source>
        <dbReference type="ARBA" id="ARBA00023157"/>
    </source>
</evidence>
<evidence type="ECO:0000259" key="10">
    <source>
        <dbReference type="PROSITE" id="PS51352"/>
    </source>
</evidence>
<comment type="cofactor">
    <cofactor evidence="8">
        <name>FAD</name>
        <dbReference type="ChEBI" id="CHEBI:57692"/>
    </cofactor>
    <text evidence="8">Binds 1 FAD per subunit.</text>
</comment>
<dbReference type="InterPro" id="IPR013766">
    <property type="entry name" value="Thioredoxin_domain"/>
</dbReference>
<dbReference type="InterPro" id="IPR050097">
    <property type="entry name" value="Ferredoxin-NADP_redctase_2"/>
</dbReference>
<feature type="region of interest" description="Disordered" evidence="9">
    <location>
        <begin position="427"/>
        <end position="448"/>
    </location>
</feature>
<keyword evidence="3 8" id="KW-0274">FAD</keyword>
<dbReference type="PROSITE" id="PS51352">
    <property type="entry name" value="THIOREDOXIN_2"/>
    <property type="match status" value="1"/>
</dbReference>
<dbReference type="InterPro" id="IPR023753">
    <property type="entry name" value="FAD/NAD-binding_dom"/>
</dbReference>
<keyword evidence="6" id="KW-1015">Disulfide bond</keyword>
<keyword evidence="4 8" id="KW-0521">NADP</keyword>
<evidence type="ECO:0000313" key="11">
    <source>
        <dbReference type="EMBL" id="CAK9182420.1"/>
    </source>
</evidence>
<keyword evidence="5 8" id="KW-0560">Oxidoreductase</keyword>
<comment type="catalytic activity">
    <reaction evidence="8">
        <text>[thioredoxin]-dithiol + NADP(+) = [thioredoxin]-disulfide + NADPH + H(+)</text>
        <dbReference type="Rhea" id="RHEA:20345"/>
        <dbReference type="Rhea" id="RHEA-COMP:10698"/>
        <dbReference type="Rhea" id="RHEA-COMP:10700"/>
        <dbReference type="ChEBI" id="CHEBI:15378"/>
        <dbReference type="ChEBI" id="CHEBI:29950"/>
        <dbReference type="ChEBI" id="CHEBI:50058"/>
        <dbReference type="ChEBI" id="CHEBI:57783"/>
        <dbReference type="ChEBI" id="CHEBI:58349"/>
        <dbReference type="EC" id="1.8.1.9"/>
    </reaction>
</comment>
<keyword evidence="7 8" id="KW-0676">Redox-active center</keyword>
<evidence type="ECO:0000313" key="12">
    <source>
        <dbReference type="Proteomes" id="UP001642360"/>
    </source>
</evidence>
<dbReference type="GO" id="GO:0004791">
    <property type="term" value="F:thioredoxin-disulfide reductase (NADPH) activity"/>
    <property type="evidence" value="ECO:0007669"/>
    <property type="project" value="UniProtKB-EC"/>
</dbReference>
<keyword evidence="12" id="KW-1185">Reference proteome</keyword>
<evidence type="ECO:0000256" key="7">
    <source>
        <dbReference type="ARBA" id="ARBA00023284"/>
    </source>
</evidence>
<evidence type="ECO:0000256" key="4">
    <source>
        <dbReference type="ARBA" id="ARBA00022857"/>
    </source>
</evidence>
<dbReference type="Pfam" id="PF07992">
    <property type="entry name" value="Pyr_redox_2"/>
    <property type="match status" value="1"/>
</dbReference>
<dbReference type="EC" id="1.8.1.9" evidence="8"/>
<dbReference type="Pfam" id="PF00085">
    <property type="entry name" value="Thioredoxin"/>
    <property type="match status" value="1"/>
</dbReference>
<dbReference type="Gene3D" id="3.40.30.10">
    <property type="entry name" value="Glutaredoxin"/>
    <property type="match status" value="1"/>
</dbReference>
<feature type="compositionally biased region" description="Basic and acidic residues" evidence="9">
    <location>
        <begin position="432"/>
        <end position="448"/>
    </location>
</feature>
<dbReference type="SUPFAM" id="SSF51905">
    <property type="entry name" value="FAD/NAD(P)-binding domain"/>
    <property type="match status" value="1"/>
</dbReference>
<dbReference type="InterPro" id="IPR036249">
    <property type="entry name" value="Thioredoxin-like_sf"/>
</dbReference>
<dbReference type="NCBIfam" id="TIGR01292">
    <property type="entry name" value="TRX_reduct"/>
    <property type="match status" value="1"/>
</dbReference>
<evidence type="ECO:0000256" key="9">
    <source>
        <dbReference type="SAM" id="MobiDB-lite"/>
    </source>
</evidence>
<comment type="similarity">
    <text evidence="1">Belongs to the class-II pyridine nucleotide-disulfide oxidoreductase family.</text>
</comment>
<evidence type="ECO:0000256" key="5">
    <source>
        <dbReference type="ARBA" id="ARBA00023002"/>
    </source>
</evidence>
<dbReference type="FunFam" id="3.50.50.60:FF:000064">
    <property type="entry name" value="Thioredoxin reductase"/>
    <property type="match status" value="1"/>
</dbReference>
<keyword evidence="2 8" id="KW-0285">Flavoprotein</keyword>
<dbReference type="PROSITE" id="PS00573">
    <property type="entry name" value="PYRIDINE_REDOX_2"/>
    <property type="match status" value="1"/>
</dbReference>
<dbReference type="SUPFAM" id="SSF52833">
    <property type="entry name" value="Thioredoxin-like"/>
    <property type="match status" value="1"/>
</dbReference>
<dbReference type="InterPro" id="IPR005982">
    <property type="entry name" value="Thioredox_Rdtase"/>
</dbReference>
<evidence type="ECO:0000256" key="1">
    <source>
        <dbReference type="ARBA" id="ARBA00009333"/>
    </source>
</evidence>
<evidence type="ECO:0000256" key="3">
    <source>
        <dbReference type="ARBA" id="ARBA00022827"/>
    </source>
</evidence>
<proteinExistence type="inferred from homology"/>